<gene>
    <name evidence="7" type="ORF">HYH03_001723</name>
</gene>
<protein>
    <recommendedName>
        <fullName evidence="6">MYND-type domain-containing protein</fullName>
    </recommendedName>
</protein>
<organism evidence="7 8">
    <name type="scientific">Edaphochlamys debaryana</name>
    <dbReference type="NCBI Taxonomy" id="47281"/>
    <lineage>
        <taxon>Eukaryota</taxon>
        <taxon>Viridiplantae</taxon>
        <taxon>Chlorophyta</taxon>
        <taxon>core chlorophytes</taxon>
        <taxon>Chlorophyceae</taxon>
        <taxon>CS clade</taxon>
        <taxon>Chlamydomonadales</taxon>
        <taxon>Chlamydomonadales incertae sedis</taxon>
        <taxon>Edaphochlamys</taxon>
    </lineage>
</organism>
<feature type="compositionally biased region" description="Low complexity" evidence="5">
    <location>
        <begin position="132"/>
        <end position="144"/>
    </location>
</feature>
<sequence>MVTKFQVAGRRLKKVHLWGSVQQAVRSQVAEVLRALDEVADLPDTAVLLLPYKGRAEGPAASTNPQAAAAGADSEPPCDGCHLRFLHYLRCGGCRQRRYCSRACQVADWRGGHKEACKQMAEEAAAAARAAAEAEAGAAGAEAGQETEERT</sequence>
<evidence type="ECO:0000256" key="1">
    <source>
        <dbReference type="ARBA" id="ARBA00022723"/>
    </source>
</evidence>
<dbReference type="AlphaFoldDB" id="A0A836C4G5"/>
<dbReference type="OrthoDB" id="550075at2759"/>
<name>A0A836C4G5_9CHLO</name>
<keyword evidence="8" id="KW-1185">Reference proteome</keyword>
<keyword evidence="2 4" id="KW-0863">Zinc-finger</keyword>
<dbReference type="Pfam" id="PF01753">
    <property type="entry name" value="zf-MYND"/>
    <property type="match status" value="1"/>
</dbReference>
<dbReference type="PROSITE" id="PS01360">
    <property type="entry name" value="ZF_MYND_1"/>
    <property type="match status" value="1"/>
</dbReference>
<keyword evidence="1" id="KW-0479">Metal-binding</keyword>
<dbReference type="Gene3D" id="6.10.140.2220">
    <property type="match status" value="1"/>
</dbReference>
<comment type="caution">
    <text evidence="7">The sequence shown here is derived from an EMBL/GenBank/DDBJ whole genome shotgun (WGS) entry which is preliminary data.</text>
</comment>
<proteinExistence type="predicted"/>
<feature type="domain" description="MYND-type" evidence="6">
    <location>
        <begin position="78"/>
        <end position="117"/>
    </location>
</feature>
<dbReference type="SUPFAM" id="SSF144232">
    <property type="entry name" value="HIT/MYND zinc finger-like"/>
    <property type="match status" value="1"/>
</dbReference>
<dbReference type="InterPro" id="IPR002893">
    <property type="entry name" value="Znf_MYND"/>
</dbReference>
<reference evidence="7" key="1">
    <citation type="journal article" date="2020" name="bioRxiv">
        <title>Comparative genomics of Chlamydomonas.</title>
        <authorList>
            <person name="Craig R.J."/>
            <person name="Hasan A.R."/>
            <person name="Ness R.W."/>
            <person name="Keightley P.D."/>
        </authorList>
    </citation>
    <scope>NUCLEOTIDE SEQUENCE</scope>
    <source>
        <strain evidence="7">CCAP 11/70</strain>
    </source>
</reference>
<evidence type="ECO:0000256" key="5">
    <source>
        <dbReference type="SAM" id="MobiDB-lite"/>
    </source>
</evidence>
<evidence type="ECO:0000256" key="4">
    <source>
        <dbReference type="PROSITE-ProRule" id="PRU00134"/>
    </source>
</evidence>
<dbReference type="PROSITE" id="PS50865">
    <property type="entry name" value="ZF_MYND_2"/>
    <property type="match status" value="1"/>
</dbReference>
<accession>A0A836C4G5</accession>
<evidence type="ECO:0000259" key="6">
    <source>
        <dbReference type="PROSITE" id="PS50865"/>
    </source>
</evidence>
<evidence type="ECO:0000256" key="3">
    <source>
        <dbReference type="ARBA" id="ARBA00022833"/>
    </source>
</evidence>
<dbReference type="EMBL" id="JAEHOE010000004">
    <property type="protein sequence ID" value="KAG2500141.1"/>
    <property type="molecule type" value="Genomic_DNA"/>
</dbReference>
<dbReference type="Proteomes" id="UP000612055">
    <property type="component" value="Unassembled WGS sequence"/>
</dbReference>
<evidence type="ECO:0000313" key="7">
    <source>
        <dbReference type="EMBL" id="KAG2500141.1"/>
    </source>
</evidence>
<evidence type="ECO:0000256" key="2">
    <source>
        <dbReference type="ARBA" id="ARBA00022771"/>
    </source>
</evidence>
<feature type="region of interest" description="Disordered" evidence="5">
    <location>
        <begin position="132"/>
        <end position="151"/>
    </location>
</feature>
<dbReference type="GO" id="GO:0008270">
    <property type="term" value="F:zinc ion binding"/>
    <property type="evidence" value="ECO:0007669"/>
    <property type="project" value="UniProtKB-KW"/>
</dbReference>
<evidence type="ECO:0000313" key="8">
    <source>
        <dbReference type="Proteomes" id="UP000612055"/>
    </source>
</evidence>
<keyword evidence="3" id="KW-0862">Zinc</keyword>